<accession>A0A6C2U6S9</accession>
<evidence type="ECO:0000256" key="7">
    <source>
        <dbReference type="ARBA" id="ARBA00023136"/>
    </source>
</evidence>
<keyword evidence="8" id="KW-0325">Glycoprotein</keyword>
<proteinExistence type="inferred from homology"/>
<protein>
    <recommendedName>
        <fullName evidence="11">Malectin domain-containing protein</fullName>
    </recommendedName>
</protein>
<dbReference type="EMBL" id="CAAHFG010000002">
    <property type="protein sequence ID" value="VGO15559.1"/>
    <property type="molecule type" value="Genomic_DNA"/>
</dbReference>
<keyword evidence="6" id="KW-1133">Transmembrane helix</keyword>
<evidence type="ECO:0000313" key="12">
    <source>
        <dbReference type="EMBL" id="VGO15559.1"/>
    </source>
</evidence>
<feature type="signal peptide" evidence="10">
    <location>
        <begin position="1"/>
        <end position="26"/>
    </location>
</feature>
<comment type="similarity">
    <text evidence="2">Belongs to the malectin family.</text>
</comment>
<evidence type="ECO:0000313" key="13">
    <source>
        <dbReference type="Proteomes" id="UP000366872"/>
    </source>
</evidence>
<dbReference type="Pfam" id="PF11721">
    <property type="entry name" value="Malectin"/>
    <property type="match status" value="1"/>
</dbReference>
<evidence type="ECO:0000256" key="6">
    <source>
        <dbReference type="ARBA" id="ARBA00022989"/>
    </source>
</evidence>
<keyword evidence="4 10" id="KW-0732">Signal</keyword>
<keyword evidence="5" id="KW-0256">Endoplasmic reticulum</keyword>
<feature type="chain" id="PRO_5025513612" description="Malectin domain-containing protein" evidence="10">
    <location>
        <begin position="27"/>
        <end position="528"/>
    </location>
</feature>
<evidence type="ECO:0000256" key="1">
    <source>
        <dbReference type="ARBA" id="ARBA00004115"/>
    </source>
</evidence>
<feature type="domain" description="Malectin" evidence="11">
    <location>
        <begin position="384"/>
        <end position="517"/>
    </location>
</feature>
<evidence type="ECO:0000256" key="2">
    <source>
        <dbReference type="ARBA" id="ARBA00009141"/>
    </source>
</evidence>
<gene>
    <name evidence="12" type="ORF">PDESU_04144</name>
</gene>
<dbReference type="GO" id="GO:0016020">
    <property type="term" value="C:membrane"/>
    <property type="evidence" value="ECO:0007669"/>
    <property type="project" value="TreeGrafter"/>
</dbReference>
<dbReference type="Proteomes" id="UP000366872">
    <property type="component" value="Unassembled WGS sequence"/>
</dbReference>
<dbReference type="Gene3D" id="3.40.50.880">
    <property type="match status" value="1"/>
</dbReference>
<name>A0A6C2U6S9_PONDE</name>
<dbReference type="SUPFAM" id="SSF49785">
    <property type="entry name" value="Galactose-binding domain-like"/>
    <property type="match status" value="1"/>
</dbReference>
<reference evidence="12 13" key="1">
    <citation type="submission" date="2019-04" db="EMBL/GenBank/DDBJ databases">
        <authorList>
            <person name="Van Vliet M D."/>
        </authorList>
    </citation>
    <scope>NUCLEOTIDE SEQUENCE [LARGE SCALE GENOMIC DNA]</scope>
    <source>
        <strain evidence="12 13">F1</strain>
    </source>
</reference>
<keyword evidence="13" id="KW-1185">Reference proteome</keyword>
<comment type="subcellular location">
    <subcellularLocation>
        <location evidence="1">Endoplasmic reticulum membrane</location>
        <topology evidence="1">Single-pass type I membrane protein</topology>
    </subcellularLocation>
</comment>
<keyword evidence="9" id="KW-0119">Carbohydrate metabolism</keyword>
<evidence type="ECO:0000256" key="4">
    <source>
        <dbReference type="ARBA" id="ARBA00022729"/>
    </source>
</evidence>
<sequence length="528" mass="56531">MIQPMKRFLLMIQSLAVLTAAQTLSAKSVAYLHGDVAEDGTIPSGAAAAYDQMLLTDAGNTGCSQFKAMVEAEGYSISQHYDQTTLLDAAFLAPLDVVVFGLHQKVWTAPEKAALDDWIRAGGGILMYSDSAAGGKYNVVGIKNPTGQTAVNNILSAYGMEVAVDQGGGVRSYTSSPHSPNPIVWDQPVFEGEGVSPVAIDPSGNAQALVPLDEAHKVSGSALSIDTRGIAISNPEWAVIAHCTVGRGNIVAIFDRQPMWNNGPGSDINEEDNKEVLRRIVRFLARDYGNSSEWLALTCDGLELTHRRWSTERNSLITVQHSTNLVTDVWETHSNWVESVSVAPESAETELATVRLLPDATNPTRYARIAILPATNAPPPASTAVAINCGGSAFTGSDGTAYLADSFYTGGHTDAFPGNAVANTDDDLLYNYARSGHSAYNIPVDNGTYTVHLKFAETYFSQANKRIFDVFIEGSLVLENLDLFATAPGQWVAYDRTFTATVSDGTLNIGFTASTNNALLNAIVVLRE</sequence>
<dbReference type="InterPro" id="IPR021720">
    <property type="entry name" value="Malectin_dom"/>
</dbReference>
<dbReference type="InterPro" id="IPR039155">
    <property type="entry name" value="MLEC"/>
</dbReference>
<evidence type="ECO:0000256" key="9">
    <source>
        <dbReference type="ARBA" id="ARBA00023277"/>
    </source>
</evidence>
<dbReference type="GO" id="GO:0030246">
    <property type="term" value="F:carbohydrate binding"/>
    <property type="evidence" value="ECO:0007669"/>
    <property type="project" value="InterPro"/>
</dbReference>
<evidence type="ECO:0000256" key="8">
    <source>
        <dbReference type="ARBA" id="ARBA00023180"/>
    </source>
</evidence>
<dbReference type="PANTHER" id="PTHR13460">
    <property type="match status" value="1"/>
</dbReference>
<dbReference type="AlphaFoldDB" id="A0A6C2U6S9"/>
<dbReference type="Gene3D" id="2.60.120.430">
    <property type="entry name" value="Galactose-binding lectin"/>
    <property type="match status" value="1"/>
</dbReference>
<dbReference type="InterPro" id="IPR008979">
    <property type="entry name" value="Galactose-bd-like_sf"/>
</dbReference>
<evidence type="ECO:0000256" key="3">
    <source>
        <dbReference type="ARBA" id="ARBA00022692"/>
    </source>
</evidence>
<evidence type="ECO:0000259" key="11">
    <source>
        <dbReference type="Pfam" id="PF11721"/>
    </source>
</evidence>
<evidence type="ECO:0000256" key="5">
    <source>
        <dbReference type="ARBA" id="ARBA00022824"/>
    </source>
</evidence>
<evidence type="ECO:0000256" key="10">
    <source>
        <dbReference type="SAM" id="SignalP"/>
    </source>
</evidence>
<keyword evidence="7" id="KW-0472">Membrane</keyword>
<dbReference type="SUPFAM" id="SSF52317">
    <property type="entry name" value="Class I glutamine amidotransferase-like"/>
    <property type="match status" value="1"/>
</dbReference>
<dbReference type="InterPro" id="IPR029062">
    <property type="entry name" value="Class_I_gatase-like"/>
</dbReference>
<dbReference type="PANTHER" id="PTHR13460:SF0">
    <property type="entry name" value="MALECTIN"/>
    <property type="match status" value="1"/>
</dbReference>
<keyword evidence="3" id="KW-0812">Transmembrane</keyword>
<organism evidence="12 13">
    <name type="scientific">Pontiella desulfatans</name>
    <dbReference type="NCBI Taxonomy" id="2750659"/>
    <lineage>
        <taxon>Bacteria</taxon>
        <taxon>Pseudomonadati</taxon>
        <taxon>Kiritimatiellota</taxon>
        <taxon>Kiritimatiellia</taxon>
        <taxon>Kiritimatiellales</taxon>
        <taxon>Pontiellaceae</taxon>
        <taxon>Pontiella</taxon>
    </lineage>
</organism>